<comment type="caution">
    <text evidence="1">The sequence shown here is derived from an EMBL/GenBank/DDBJ whole genome shotgun (WGS) entry which is preliminary data.</text>
</comment>
<protein>
    <submittedName>
        <fullName evidence="1">Uncharacterized protein</fullName>
    </submittedName>
</protein>
<evidence type="ECO:0000313" key="1">
    <source>
        <dbReference type="EMBL" id="MZR13394.1"/>
    </source>
</evidence>
<sequence>MPTPLPETTDLERRVRALERILQTLIAYMAQTEPRFIDHLRARFVEPMRMTQHEHDFRSSDEYAEEFIRAVMLLEDAWRVEQTEAATAAKRPVTMTHETVRPETKKQKDRIQLRLRNGIWEVKLDGHFLGDYHKKEYALAAVALLKLSLS</sequence>
<gene>
    <name evidence="1" type="ORF">GQE99_10230</name>
</gene>
<name>A0A845M981_9RHOB</name>
<evidence type="ECO:0000313" key="2">
    <source>
        <dbReference type="Proteomes" id="UP000467322"/>
    </source>
</evidence>
<dbReference type="Proteomes" id="UP000467322">
    <property type="component" value="Unassembled WGS sequence"/>
</dbReference>
<dbReference type="AlphaFoldDB" id="A0A845M981"/>
<keyword evidence="2" id="KW-1185">Reference proteome</keyword>
<organism evidence="1 2">
    <name type="scientific">Maritimibacter harenae</name>
    <dbReference type="NCBI Taxonomy" id="2606218"/>
    <lineage>
        <taxon>Bacteria</taxon>
        <taxon>Pseudomonadati</taxon>
        <taxon>Pseudomonadota</taxon>
        <taxon>Alphaproteobacteria</taxon>
        <taxon>Rhodobacterales</taxon>
        <taxon>Roseobacteraceae</taxon>
        <taxon>Maritimibacter</taxon>
    </lineage>
</organism>
<reference evidence="1 2" key="1">
    <citation type="submission" date="2019-12" db="EMBL/GenBank/DDBJ databases">
        <title>Maritimibacter sp. nov. sp. isolated from sea sand.</title>
        <authorList>
            <person name="Kim J."/>
            <person name="Jeong S.E."/>
            <person name="Jung H.S."/>
            <person name="Jeon C.O."/>
        </authorList>
    </citation>
    <scope>NUCLEOTIDE SEQUENCE [LARGE SCALE GENOMIC DNA]</scope>
    <source>
        <strain evidence="1 2">DP07</strain>
    </source>
</reference>
<proteinExistence type="predicted"/>
<dbReference type="EMBL" id="WTUX01000011">
    <property type="protein sequence ID" value="MZR13394.1"/>
    <property type="molecule type" value="Genomic_DNA"/>
</dbReference>
<dbReference type="RefSeq" id="WP_161351482.1">
    <property type="nucleotide sequence ID" value="NZ_WTUX01000011.1"/>
</dbReference>
<accession>A0A845M981</accession>